<keyword evidence="3 4" id="KW-0408">Iron</keyword>
<accession>A0AAU8GBW8</accession>
<keyword evidence="5" id="KW-0732">Signal</keyword>
<evidence type="ECO:0000313" key="7">
    <source>
        <dbReference type="EMBL" id="XCH33151.1"/>
    </source>
</evidence>
<dbReference type="PROSITE" id="PS51257">
    <property type="entry name" value="PROKAR_LIPOPROTEIN"/>
    <property type="match status" value="1"/>
</dbReference>
<dbReference type="GO" id="GO:0020037">
    <property type="term" value="F:heme binding"/>
    <property type="evidence" value="ECO:0007669"/>
    <property type="project" value="InterPro"/>
</dbReference>
<dbReference type="RefSeq" id="WP_353714398.1">
    <property type="nucleotide sequence ID" value="NZ_CP159307.1"/>
</dbReference>
<name>A0AAU8GBW8_9CHLR</name>
<dbReference type="AlphaFoldDB" id="A0AAU8GBW8"/>
<proteinExistence type="predicted"/>
<evidence type="ECO:0000256" key="5">
    <source>
        <dbReference type="SAM" id="SignalP"/>
    </source>
</evidence>
<feature type="chain" id="PRO_5043761970" evidence="5">
    <location>
        <begin position="24"/>
        <end position="117"/>
    </location>
</feature>
<dbReference type="InterPro" id="IPR036909">
    <property type="entry name" value="Cyt_c-like_dom_sf"/>
</dbReference>
<dbReference type="GO" id="GO:0046872">
    <property type="term" value="F:metal ion binding"/>
    <property type="evidence" value="ECO:0007669"/>
    <property type="project" value="UniProtKB-KW"/>
</dbReference>
<dbReference type="SUPFAM" id="SSF46626">
    <property type="entry name" value="Cytochrome c"/>
    <property type="match status" value="1"/>
</dbReference>
<evidence type="ECO:0000256" key="2">
    <source>
        <dbReference type="ARBA" id="ARBA00022723"/>
    </source>
</evidence>
<keyword evidence="1 4" id="KW-0349">Heme</keyword>
<evidence type="ECO:0000259" key="6">
    <source>
        <dbReference type="PROSITE" id="PS51007"/>
    </source>
</evidence>
<dbReference type="PROSITE" id="PS51007">
    <property type="entry name" value="CYTC"/>
    <property type="match status" value="1"/>
</dbReference>
<keyword evidence="2 4" id="KW-0479">Metal-binding</keyword>
<evidence type="ECO:0000256" key="4">
    <source>
        <dbReference type="PROSITE-ProRule" id="PRU00433"/>
    </source>
</evidence>
<dbReference type="Gene3D" id="1.10.760.10">
    <property type="entry name" value="Cytochrome c-like domain"/>
    <property type="match status" value="1"/>
</dbReference>
<feature type="signal peptide" evidence="5">
    <location>
        <begin position="1"/>
        <end position="23"/>
    </location>
</feature>
<gene>
    <name evidence="7" type="ORF">ABV300_08365</name>
</gene>
<organism evidence="7">
    <name type="scientific">Dehalogenimonas sp. 4OHTPN</name>
    <dbReference type="NCBI Taxonomy" id="3166643"/>
    <lineage>
        <taxon>Bacteria</taxon>
        <taxon>Bacillati</taxon>
        <taxon>Chloroflexota</taxon>
        <taxon>Dehalococcoidia</taxon>
        <taxon>Dehalococcoidales</taxon>
        <taxon>Dehalococcoidaceae</taxon>
        <taxon>Dehalogenimonas</taxon>
    </lineage>
</organism>
<dbReference type="Pfam" id="PF13442">
    <property type="entry name" value="Cytochrome_CBB3"/>
    <property type="match status" value="1"/>
</dbReference>
<dbReference type="InterPro" id="IPR009056">
    <property type="entry name" value="Cyt_c-like_dom"/>
</dbReference>
<sequence length="117" mass="12213">MRLPNRNTALLLLSALLILTLTAAGCGQTAASVGKTPAPSTSAVLMGAQLYAASCAECHGVNGEGTNKGNPVNRDSEASAGRTQAELTNLIQYHRSRLNLSAEQVTSLATYLKQDLK</sequence>
<protein>
    <submittedName>
        <fullName evidence="7">Cytochrome c</fullName>
    </submittedName>
</protein>
<dbReference type="GO" id="GO:0009055">
    <property type="term" value="F:electron transfer activity"/>
    <property type="evidence" value="ECO:0007669"/>
    <property type="project" value="InterPro"/>
</dbReference>
<reference evidence="7" key="1">
    <citation type="submission" date="2024-06" db="EMBL/GenBank/DDBJ databases">
        <title>A Novel Isolate, Dehalogenimonas sp. Strain 4OHTPN, Dechlorinates Aromatic 4 Hydroxy chlorothalonil by a Novel Reductive Dehalogenase.</title>
        <authorList>
            <person name="Liu G."/>
        </authorList>
    </citation>
    <scope>NUCLEOTIDE SEQUENCE</scope>
    <source>
        <strain evidence="7">4OHTPN</strain>
    </source>
</reference>
<evidence type="ECO:0000256" key="3">
    <source>
        <dbReference type="ARBA" id="ARBA00023004"/>
    </source>
</evidence>
<dbReference type="EMBL" id="CP159307">
    <property type="protein sequence ID" value="XCH33151.1"/>
    <property type="molecule type" value="Genomic_DNA"/>
</dbReference>
<feature type="domain" description="Cytochrome c" evidence="6">
    <location>
        <begin position="42"/>
        <end position="116"/>
    </location>
</feature>
<evidence type="ECO:0000256" key="1">
    <source>
        <dbReference type="ARBA" id="ARBA00022617"/>
    </source>
</evidence>